<dbReference type="HOGENOM" id="CLU_007100_9_3_6"/>
<evidence type="ECO:0000256" key="6">
    <source>
        <dbReference type="ARBA" id="ARBA00023136"/>
    </source>
</evidence>
<feature type="transmembrane region" description="Helical" evidence="8">
    <location>
        <begin position="270"/>
        <end position="287"/>
    </location>
</feature>
<dbReference type="STRING" id="550540.Fbal_1530"/>
<protein>
    <submittedName>
        <fullName evidence="10">Multisubunit sodium/proton antiporter, MrpD subunit</fullName>
    </submittedName>
</protein>
<evidence type="ECO:0000256" key="7">
    <source>
        <dbReference type="RuleBase" id="RU000320"/>
    </source>
</evidence>
<dbReference type="RefSeq" id="WP_013345040.1">
    <property type="nucleotide sequence ID" value="NC_014541.1"/>
</dbReference>
<feature type="transmembrane region" description="Helical" evidence="8">
    <location>
        <begin position="401"/>
        <end position="420"/>
    </location>
</feature>
<feature type="transmembrane region" description="Helical" evidence="8">
    <location>
        <begin position="441"/>
        <end position="460"/>
    </location>
</feature>
<gene>
    <name evidence="10" type="ordered locus">Fbal_1530</name>
</gene>
<dbReference type="GeneID" id="67181746"/>
<comment type="similarity">
    <text evidence="2">Belongs to the CPA3 antiporters (TC 2.A.63) subunit D family.</text>
</comment>
<evidence type="ECO:0000256" key="4">
    <source>
        <dbReference type="ARBA" id="ARBA00022692"/>
    </source>
</evidence>
<name>E1SPA9_FERBD</name>
<evidence type="ECO:0000256" key="1">
    <source>
        <dbReference type="ARBA" id="ARBA00004651"/>
    </source>
</evidence>
<keyword evidence="5 8" id="KW-1133">Transmembrane helix</keyword>
<evidence type="ECO:0000313" key="11">
    <source>
        <dbReference type="Proteomes" id="UP000006683"/>
    </source>
</evidence>
<feature type="transmembrane region" description="Helical" evidence="8">
    <location>
        <begin position="101"/>
        <end position="120"/>
    </location>
</feature>
<dbReference type="GO" id="GO:0005886">
    <property type="term" value="C:plasma membrane"/>
    <property type="evidence" value="ECO:0007669"/>
    <property type="project" value="UniProtKB-SubCell"/>
</dbReference>
<evidence type="ECO:0000256" key="8">
    <source>
        <dbReference type="SAM" id="Phobius"/>
    </source>
</evidence>
<feature type="transmembrane region" description="Helical" evidence="8">
    <location>
        <begin position="155"/>
        <end position="176"/>
    </location>
</feature>
<evidence type="ECO:0000259" key="9">
    <source>
        <dbReference type="Pfam" id="PF00361"/>
    </source>
</evidence>
<proteinExistence type="inferred from homology"/>
<feature type="domain" description="NADH:quinone oxidoreductase/Mrp antiporter transmembrane" evidence="9">
    <location>
        <begin position="120"/>
        <end position="412"/>
    </location>
</feature>
<keyword evidence="4 7" id="KW-0812">Transmembrane</keyword>
<comment type="subcellular location">
    <subcellularLocation>
        <location evidence="1">Cell membrane</location>
        <topology evidence="1">Multi-pass membrane protein</topology>
    </subcellularLocation>
    <subcellularLocation>
        <location evidence="7">Membrane</location>
        <topology evidence="7">Multi-pass membrane protein</topology>
    </subcellularLocation>
</comment>
<evidence type="ECO:0000256" key="2">
    <source>
        <dbReference type="ARBA" id="ARBA00005346"/>
    </source>
</evidence>
<dbReference type="AlphaFoldDB" id="E1SPA9"/>
<feature type="transmembrane region" description="Helical" evidence="8">
    <location>
        <begin position="296"/>
        <end position="320"/>
    </location>
</feature>
<dbReference type="KEGG" id="fbl:Fbal_1530"/>
<evidence type="ECO:0000313" key="10">
    <source>
        <dbReference type="EMBL" id="ADN75734.1"/>
    </source>
</evidence>
<dbReference type="Pfam" id="PF00361">
    <property type="entry name" value="Proton_antipo_M"/>
    <property type="match status" value="1"/>
</dbReference>
<feature type="transmembrane region" description="Helical" evidence="8">
    <location>
        <begin position="6"/>
        <end position="22"/>
    </location>
</feature>
<feature type="transmembrane region" description="Helical" evidence="8">
    <location>
        <begin position="235"/>
        <end position="258"/>
    </location>
</feature>
<sequence length="476" mass="50102">MIEVLLLPLLVAMAIGLTGRWPNLREAISLLGGVALFVMVLGLYQSPPQPITLEAPFPGLTVGFAAEPLGLLFALVASALWPITALYAVGYMRGHGEKNQTRFFACFALAMSAVMGIAFAQDMLTLFFFYELLTLATYPLVTHAGTDAARQGGRVYLGVLLLTSIGLLLFAMLGIFQQAGTLTFTPGGVFGSGHSPIMLSVLLVMFVMGIGKAAMMPFHRWLPAAMVAPTPVSALLHAVAVVKAGVFTVLKGVVYLFGLETVSGLPITPWLLGLAGFSIIAASVVAMRQDNLKKRLAYSTVSQLGYITAAALLATPLGIAAGGLQIAAHALGKITLFFCAGAILVAAHKSRVSELDGLGRQMPWTMAAFFIASLSIIGLPPTGGAWGKWLLLNASIDSTQWMLVAVLALSTLLNVAYLLPIPVRAFLGRSDEPQHGGEAPWPVLVALLLTAIGTLVLFWLPQPLLALGEMAGGVQG</sequence>
<feature type="transmembrane region" description="Helical" evidence="8">
    <location>
        <begin position="27"/>
        <end position="44"/>
    </location>
</feature>
<feature type="transmembrane region" description="Helical" evidence="8">
    <location>
        <begin position="326"/>
        <end position="347"/>
    </location>
</feature>
<dbReference type="OrthoDB" id="9811798at2"/>
<accession>E1SPA9</accession>
<reference evidence="10 11" key="1">
    <citation type="journal article" date="2010" name="Stand. Genomic Sci.">
        <title>Complete genome sequence of Ferrimonas balearica type strain (PAT).</title>
        <authorList>
            <person name="Nolan M."/>
            <person name="Sikorski J."/>
            <person name="Davenport K."/>
            <person name="Lucas S."/>
            <person name="Glavina Del Rio T."/>
            <person name="Tice H."/>
            <person name="Cheng J."/>
            <person name="Goodwin L."/>
            <person name="Pitluck S."/>
            <person name="Liolios K."/>
            <person name="Ivanova N."/>
            <person name="Mavromatis K."/>
            <person name="Ovchinnikova G."/>
            <person name="Pati A."/>
            <person name="Chen A."/>
            <person name="Palaniappan K."/>
            <person name="Land M."/>
            <person name="Hauser L."/>
            <person name="Chang Y."/>
            <person name="Jeffries C."/>
            <person name="Tapia R."/>
            <person name="Brettin T."/>
            <person name="Detter J."/>
            <person name="Han C."/>
            <person name="Yasawong M."/>
            <person name="Rohde M."/>
            <person name="Tindall B."/>
            <person name="Goker M."/>
            <person name="Woyke T."/>
            <person name="Bristow J."/>
            <person name="Eisen J."/>
            <person name="Markowitz V."/>
            <person name="Hugenholtz P."/>
            <person name="Kyrpides N."/>
            <person name="Klenk H."/>
            <person name="Lapidus A."/>
        </authorList>
    </citation>
    <scope>NUCLEOTIDE SEQUENCE [LARGE SCALE GENOMIC DNA]</scope>
    <source>
        <strain evidence="11">DSM 9799 / CCM 4581 / KCTC 23876 / PAT</strain>
    </source>
</reference>
<dbReference type="InterPro" id="IPR001750">
    <property type="entry name" value="ND/Mrp_TM"/>
</dbReference>
<evidence type="ECO:0000256" key="5">
    <source>
        <dbReference type="ARBA" id="ARBA00022989"/>
    </source>
</evidence>
<feature type="transmembrane region" description="Helical" evidence="8">
    <location>
        <begin position="126"/>
        <end position="143"/>
    </location>
</feature>
<dbReference type="PANTHER" id="PTHR42703">
    <property type="entry name" value="NADH DEHYDROGENASE"/>
    <property type="match status" value="1"/>
</dbReference>
<dbReference type="InterPro" id="IPR050586">
    <property type="entry name" value="CPA3_Na-H_Antiporter_D"/>
</dbReference>
<evidence type="ECO:0000256" key="3">
    <source>
        <dbReference type="ARBA" id="ARBA00022475"/>
    </source>
</evidence>
<feature type="transmembrane region" description="Helical" evidence="8">
    <location>
        <begin position="64"/>
        <end position="89"/>
    </location>
</feature>
<dbReference type="PRINTS" id="PR01434">
    <property type="entry name" value="NADHDHGNASE5"/>
</dbReference>
<keyword evidence="11" id="KW-1185">Reference proteome</keyword>
<feature type="transmembrane region" description="Helical" evidence="8">
    <location>
        <begin position="367"/>
        <end position="389"/>
    </location>
</feature>
<organism evidence="10 11">
    <name type="scientific">Ferrimonas balearica (strain DSM 9799 / CCM 4581 / KCTC 23876 / PAT)</name>
    <dbReference type="NCBI Taxonomy" id="550540"/>
    <lineage>
        <taxon>Bacteria</taxon>
        <taxon>Pseudomonadati</taxon>
        <taxon>Pseudomonadota</taxon>
        <taxon>Gammaproteobacteria</taxon>
        <taxon>Alteromonadales</taxon>
        <taxon>Ferrimonadaceae</taxon>
        <taxon>Ferrimonas</taxon>
    </lineage>
</organism>
<feature type="transmembrane region" description="Helical" evidence="8">
    <location>
        <begin position="196"/>
        <end position="215"/>
    </location>
</feature>
<keyword evidence="3" id="KW-1003">Cell membrane</keyword>
<dbReference type="Proteomes" id="UP000006683">
    <property type="component" value="Chromosome"/>
</dbReference>
<dbReference type="eggNOG" id="COG0651">
    <property type="taxonomic scope" value="Bacteria"/>
</dbReference>
<dbReference type="PANTHER" id="PTHR42703:SF1">
    <property type="entry name" value="NA(+)_H(+) ANTIPORTER SUBUNIT D1"/>
    <property type="match status" value="1"/>
</dbReference>
<dbReference type="EMBL" id="CP002209">
    <property type="protein sequence ID" value="ADN75734.1"/>
    <property type="molecule type" value="Genomic_DNA"/>
</dbReference>
<keyword evidence="6 8" id="KW-0472">Membrane</keyword>